<dbReference type="InterPro" id="IPR001610">
    <property type="entry name" value="PAC"/>
</dbReference>
<evidence type="ECO:0000256" key="1">
    <source>
        <dbReference type="ARBA" id="ARBA00000085"/>
    </source>
</evidence>
<dbReference type="InterPro" id="IPR035965">
    <property type="entry name" value="PAS-like_dom_sf"/>
</dbReference>
<dbReference type="InterPro" id="IPR000700">
    <property type="entry name" value="PAS-assoc_C"/>
</dbReference>
<dbReference type="PROSITE" id="PS50113">
    <property type="entry name" value="PAC"/>
    <property type="match status" value="1"/>
</dbReference>
<comment type="caution">
    <text evidence="12">The sequence shown here is derived from an EMBL/GenBank/DDBJ whole genome shotgun (WGS) entry which is preliminary data.</text>
</comment>
<evidence type="ECO:0000256" key="7">
    <source>
        <dbReference type="ARBA" id="ARBA00022840"/>
    </source>
</evidence>
<dbReference type="InterPro" id="IPR036890">
    <property type="entry name" value="HATPase_C_sf"/>
</dbReference>
<dbReference type="RefSeq" id="WP_152732104.1">
    <property type="nucleotide sequence ID" value="NZ_JAABOZ010000013.1"/>
</dbReference>
<dbReference type="Gene3D" id="3.30.565.10">
    <property type="entry name" value="Histidine kinase-like ATPase, C-terminal domain"/>
    <property type="match status" value="1"/>
</dbReference>
<dbReference type="PROSITE" id="PS50109">
    <property type="entry name" value="HIS_KIN"/>
    <property type="match status" value="1"/>
</dbReference>
<evidence type="ECO:0000259" key="11">
    <source>
        <dbReference type="PROSITE" id="PS50113"/>
    </source>
</evidence>
<reference evidence="12 13" key="1">
    <citation type="submission" date="2020-02" db="EMBL/GenBank/DDBJ databases">
        <title>The whole genome sequence of CPCC 205119.</title>
        <authorList>
            <person name="Jiang Z."/>
        </authorList>
    </citation>
    <scope>NUCLEOTIDE SEQUENCE [LARGE SCALE GENOMIC DNA]</scope>
    <source>
        <strain evidence="12 13">CPCC 205119</strain>
    </source>
</reference>
<dbReference type="GO" id="GO:0006355">
    <property type="term" value="P:regulation of DNA-templated transcription"/>
    <property type="evidence" value="ECO:0007669"/>
    <property type="project" value="InterPro"/>
</dbReference>
<dbReference type="NCBIfam" id="TIGR00229">
    <property type="entry name" value="sensory_box"/>
    <property type="match status" value="2"/>
</dbReference>
<dbReference type="Gene3D" id="1.10.287.130">
    <property type="match status" value="1"/>
</dbReference>
<dbReference type="PRINTS" id="PR00344">
    <property type="entry name" value="BCTRLSENSOR"/>
</dbReference>
<evidence type="ECO:0000313" key="12">
    <source>
        <dbReference type="EMBL" id="NEL56552.1"/>
    </source>
</evidence>
<dbReference type="SUPFAM" id="SSF55874">
    <property type="entry name" value="ATPase domain of HSP90 chaperone/DNA topoisomerase II/histidine kinase"/>
    <property type="match status" value="1"/>
</dbReference>
<dbReference type="InterPro" id="IPR005467">
    <property type="entry name" value="His_kinase_dom"/>
</dbReference>
<evidence type="ECO:0000256" key="2">
    <source>
        <dbReference type="ARBA" id="ARBA00012438"/>
    </source>
</evidence>
<dbReference type="SMART" id="SM00387">
    <property type="entry name" value="HATPase_c"/>
    <property type="match status" value="1"/>
</dbReference>
<dbReference type="EC" id="2.7.13.3" evidence="2"/>
<evidence type="ECO:0000313" key="13">
    <source>
        <dbReference type="Proteomes" id="UP000470470"/>
    </source>
</evidence>
<dbReference type="CDD" id="cd00130">
    <property type="entry name" value="PAS"/>
    <property type="match status" value="2"/>
</dbReference>
<dbReference type="Pfam" id="PF08447">
    <property type="entry name" value="PAS_3"/>
    <property type="match status" value="1"/>
</dbReference>
<feature type="domain" description="PAS" evidence="10">
    <location>
        <begin position="9"/>
        <end position="80"/>
    </location>
</feature>
<evidence type="ECO:0000256" key="5">
    <source>
        <dbReference type="ARBA" id="ARBA00022741"/>
    </source>
</evidence>
<dbReference type="Proteomes" id="UP000470470">
    <property type="component" value="Unassembled WGS sequence"/>
</dbReference>
<dbReference type="Gene3D" id="3.30.450.20">
    <property type="entry name" value="PAS domain"/>
    <property type="match status" value="2"/>
</dbReference>
<keyword evidence="13" id="KW-1185">Reference proteome</keyword>
<sequence length="522" mass="55660">MTTVVPTPTPSPVAVLLDGVGAGYAGLDEDGTVREWNAAATALLGWRAADVVGRDLAELVVAPQCRGELRARLREVRAGADPAPSELRALHADGGQLPVEVLLGPAGWPGGSARYAVLRDAGERQVLTRLQEENRLLTAATGALVTQHEPDGRLVYVSPASLHVLGVEPAELLGVDVHGLVHPDDVQELYRREPDPGVPVELALRLRHADGHWVWVEALRTLVRDAAGTVVEVDLSARDVTDRRARDEQSSRESKLESLGRLSAGLAHEINSPIQFVGDNARFLADSYGELLTLIDTYRSLLTSGQPMDWDERVAAVRRLEAEIDVDDLAAEIPGAVEQTLAGIERVATVVRAMKTFSHPGHAEQVYADLNEALTATVTVTRHQVHSVADLQLDLGALPPVRCHVAELNQVFLNLVVNAADAVEDTGAYGSIRVSTAVDGDSVTVSVTDTGGGIPDDVRRRMFDPFFTTKDVGRGSGQGLPLVRSVVQEGHGGTVTVTSEVGVGSTFTLRLPIDGLPARDSA</sequence>
<dbReference type="GO" id="GO:0005524">
    <property type="term" value="F:ATP binding"/>
    <property type="evidence" value="ECO:0007669"/>
    <property type="project" value="UniProtKB-KW"/>
</dbReference>
<evidence type="ECO:0000259" key="10">
    <source>
        <dbReference type="PROSITE" id="PS50112"/>
    </source>
</evidence>
<keyword evidence="8" id="KW-0902">Two-component regulatory system</keyword>
<keyword evidence="3" id="KW-0597">Phosphoprotein</keyword>
<feature type="domain" description="PAS" evidence="10">
    <location>
        <begin position="149"/>
        <end position="207"/>
    </location>
</feature>
<evidence type="ECO:0000256" key="8">
    <source>
        <dbReference type="ARBA" id="ARBA00023012"/>
    </source>
</evidence>
<dbReference type="PANTHER" id="PTHR43065:SF46">
    <property type="entry name" value="C4-DICARBOXYLATE TRANSPORT SENSOR PROTEIN DCTB"/>
    <property type="match status" value="1"/>
</dbReference>
<dbReference type="PROSITE" id="PS50112">
    <property type="entry name" value="PAS"/>
    <property type="match status" value="2"/>
</dbReference>
<dbReference type="InterPro" id="IPR004358">
    <property type="entry name" value="Sig_transdc_His_kin-like_C"/>
</dbReference>
<keyword evidence="6" id="KW-0418">Kinase</keyword>
<keyword evidence="5" id="KW-0547">Nucleotide-binding</keyword>
<dbReference type="AlphaFoldDB" id="A0A7K3WJQ5"/>
<dbReference type="Pfam" id="PF00989">
    <property type="entry name" value="PAS"/>
    <property type="match status" value="1"/>
</dbReference>
<dbReference type="Pfam" id="PF02518">
    <property type="entry name" value="HATPase_c"/>
    <property type="match status" value="1"/>
</dbReference>
<dbReference type="InterPro" id="IPR003594">
    <property type="entry name" value="HATPase_dom"/>
</dbReference>
<comment type="catalytic activity">
    <reaction evidence="1">
        <text>ATP + protein L-histidine = ADP + protein N-phospho-L-histidine.</text>
        <dbReference type="EC" id="2.7.13.3"/>
    </reaction>
</comment>
<protein>
    <recommendedName>
        <fullName evidence="2">histidine kinase</fullName>
        <ecNumber evidence="2">2.7.13.3</ecNumber>
    </recommendedName>
</protein>
<dbReference type="GO" id="GO:0000160">
    <property type="term" value="P:phosphorelay signal transduction system"/>
    <property type="evidence" value="ECO:0007669"/>
    <property type="project" value="UniProtKB-KW"/>
</dbReference>
<dbReference type="GO" id="GO:0004673">
    <property type="term" value="F:protein histidine kinase activity"/>
    <property type="evidence" value="ECO:0007669"/>
    <property type="project" value="UniProtKB-EC"/>
</dbReference>
<evidence type="ECO:0000256" key="6">
    <source>
        <dbReference type="ARBA" id="ARBA00022777"/>
    </source>
</evidence>
<gene>
    <name evidence="12" type="ORF">G1H19_21525</name>
</gene>
<dbReference type="SMART" id="SM00091">
    <property type="entry name" value="PAS"/>
    <property type="match status" value="2"/>
</dbReference>
<dbReference type="EMBL" id="JAAGWK010000037">
    <property type="protein sequence ID" value="NEL56552.1"/>
    <property type="molecule type" value="Genomic_DNA"/>
</dbReference>
<evidence type="ECO:0000259" key="9">
    <source>
        <dbReference type="PROSITE" id="PS50109"/>
    </source>
</evidence>
<evidence type="ECO:0000256" key="3">
    <source>
        <dbReference type="ARBA" id="ARBA00022553"/>
    </source>
</evidence>
<evidence type="ECO:0000256" key="4">
    <source>
        <dbReference type="ARBA" id="ARBA00022679"/>
    </source>
</evidence>
<dbReference type="InterPro" id="IPR013655">
    <property type="entry name" value="PAS_fold_3"/>
</dbReference>
<feature type="domain" description="PAC" evidence="11">
    <location>
        <begin position="200"/>
        <end position="252"/>
    </location>
</feature>
<dbReference type="SUPFAM" id="SSF55785">
    <property type="entry name" value="PYP-like sensor domain (PAS domain)"/>
    <property type="match status" value="2"/>
</dbReference>
<proteinExistence type="predicted"/>
<name>A0A7K3WJQ5_9ACTN</name>
<dbReference type="InterPro" id="IPR013767">
    <property type="entry name" value="PAS_fold"/>
</dbReference>
<feature type="domain" description="Histidine kinase" evidence="9">
    <location>
        <begin position="265"/>
        <end position="515"/>
    </location>
</feature>
<organism evidence="12 13">
    <name type="scientific">Goekera deserti</name>
    <dbReference type="NCBI Taxonomy" id="2497753"/>
    <lineage>
        <taxon>Bacteria</taxon>
        <taxon>Bacillati</taxon>
        <taxon>Actinomycetota</taxon>
        <taxon>Actinomycetes</taxon>
        <taxon>Geodermatophilales</taxon>
        <taxon>Geodermatophilaceae</taxon>
        <taxon>Goekera</taxon>
    </lineage>
</organism>
<accession>A0A7K3WJQ5</accession>
<dbReference type="InterPro" id="IPR000014">
    <property type="entry name" value="PAS"/>
</dbReference>
<dbReference type="SMART" id="SM00086">
    <property type="entry name" value="PAC"/>
    <property type="match status" value="2"/>
</dbReference>
<dbReference type="PANTHER" id="PTHR43065">
    <property type="entry name" value="SENSOR HISTIDINE KINASE"/>
    <property type="match status" value="1"/>
</dbReference>
<keyword evidence="7" id="KW-0067">ATP-binding</keyword>
<keyword evidence="4" id="KW-0808">Transferase</keyword>